<evidence type="ECO:0000313" key="1">
    <source>
        <dbReference type="EMBL" id="MBJ6723799.1"/>
    </source>
</evidence>
<sequence>MKMVIYQSDTAACIRPLLASKDGKNRAGSVALEAQTYAAANMAFNHATAQAVVGTPAAGVSNTFDPNGNLSPAKGYGYAAEIISFPTQNLGITVGYGSRRARNYDEYAGIASYQKWTSSFYANATYDLNAAIRVGLEYQNLETKYGNANGTAGESALGNDNTLRFVAMYFF</sequence>
<proteinExistence type="predicted"/>
<accession>A0A8J7INS6</accession>
<keyword evidence="2" id="KW-1185">Reference proteome</keyword>
<gene>
    <name evidence="1" type="ORF">JFN93_03675</name>
</gene>
<organism evidence="1 2">
    <name type="scientific">Geomesophilobacter sediminis</name>
    <dbReference type="NCBI Taxonomy" id="2798584"/>
    <lineage>
        <taxon>Bacteria</taxon>
        <taxon>Pseudomonadati</taxon>
        <taxon>Thermodesulfobacteriota</taxon>
        <taxon>Desulfuromonadia</taxon>
        <taxon>Geobacterales</taxon>
        <taxon>Geobacteraceae</taxon>
        <taxon>Geomesophilobacter</taxon>
    </lineage>
</organism>
<comment type="caution">
    <text evidence="1">The sequence shown here is derived from an EMBL/GenBank/DDBJ whole genome shotgun (WGS) entry which is preliminary data.</text>
</comment>
<reference evidence="1" key="1">
    <citation type="submission" date="2020-12" db="EMBL/GenBank/DDBJ databases">
        <title>Geomonas sp. Red875, isolated from river sediment.</title>
        <authorList>
            <person name="Xu Z."/>
            <person name="Zhang Z."/>
            <person name="Masuda Y."/>
            <person name="Itoh H."/>
            <person name="Senoo K."/>
        </authorList>
    </citation>
    <scope>NUCLEOTIDE SEQUENCE</scope>
    <source>
        <strain evidence="1">Red875</strain>
    </source>
</reference>
<dbReference type="RefSeq" id="WP_199382647.1">
    <property type="nucleotide sequence ID" value="NZ_JAEMHM010000003.1"/>
</dbReference>
<evidence type="ECO:0008006" key="3">
    <source>
        <dbReference type="Google" id="ProtNLM"/>
    </source>
</evidence>
<dbReference type="SUPFAM" id="SSF56935">
    <property type="entry name" value="Porins"/>
    <property type="match status" value="1"/>
</dbReference>
<dbReference type="EMBL" id="JAEMHM010000003">
    <property type="protein sequence ID" value="MBJ6723799.1"/>
    <property type="molecule type" value="Genomic_DNA"/>
</dbReference>
<evidence type="ECO:0000313" key="2">
    <source>
        <dbReference type="Proteomes" id="UP000636888"/>
    </source>
</evidence>
<dbReference type="AlphaFoldDB" id="A0A8J7INS6"/>
<protein>
    <recommendedName>
        <fullName evidence="3">Porin domain-containing protein</fullName>
    </recommendedName>
</protein>
<dbReference type="Proteomes" id="UP000636888">
    <property type="component" value="Unassembled WGS sequence"/>
</dbReference>
<name>A0A8J7INS6_9BACT</name>